<keyword evidence="1" id="KW-0285">Flavoprotein</keyword>
<gene>
    <name evidence="4" type="ORF">SAMN03080598_04251</name>
</gene>
<dbReference type="Proteomes" id="UP000236736">
    <property type="component" value="Unassembled WGS sequence"/>
</dbReference>
<reference evidence="5" key="1">
    <citation type="submission" date="2016-10" db="EMBL/GenBank/DDBJ databases">
        <authorList>
            <person name="Varghese N."/>
            <person name="Submissions S."/>
        </authorList>
    </citation>
    <scope>NUCLEOTIDE SEQUENCE [LARGE SCALE GENOMIC DNA]</scope>
    <source>
        <strain evidence="5">DSM 17298</strain>
    </source>
</reference>
<dbReference type="Pfam" id="PF00724">
    <property type="entry name" value="Oxidored_FMN"/>
    <property type="match status" value="1"/>
</dbReference>
<dbReference type="InterPro" id="IPR051799">
    <property type="entry name" value="NADH_flavin_oxidoreductase"/>
</dbReference>
<name>A0A1H6ARD3_9BACT</name>
<dbReference type="SUPFAM" id="SSF51395">
    <property type="entry name" value="FMN-linked oxidoreductases"/>
    <property type="match status" value="1"/>
</dbReference>
<accession>A0A1H6ARD3</accession>
<keyword evidence="5" id="KW-1185">Reference proteome</keyword>
<dbReference type="GO" id="GO:0010181">
    <property type="term" value="F:FMN binding"/>
    <property type="evidence" value="ECO:0007669"/>
    <property type="project" value="InterPro"/>
</dbReference>
<evidence type="ECO:0000313" key="4">
    <source>
        <dbReference type="EMBL" id="SEG50635.1"/>
    </source>
</evidence>
<dbReference type="PANTHER" id="PTHR43656">
    <property type="entry name" value="BINDING OXIDOREDUCTASE, PUTATIVE (AFU_ORTHOLOGUE AFUA_2G08260)-RELATED"/>
    <property type="match status" value="1"/>
</dbReference>
<sequence length="393" mass="42971">MKSQIKHPAFTPFLFAGRPLRNRLVVAPMTRASATDDGVPTPEMADYYTAFAEGGFGLIITEGTYTDDQFSKAYFNQPGLINQQQLEAWSTIVRQVKQRGTLFICQLMHAGALSQYHSKAIAPSAIQPLGVKMPEVGGEAGPFPLPGEANPAQILAIKQGFVAAALKAEEAGFDGVELHAANGYLFDQFITDYTNKRTDAYGGTVENRLLLLAEVYVAIRAVVQPRFVVGIRFSEGKVNNLAYRWPGGAATARAIFREVKKFTPDYVHIAAEGGRWERECLYPSGTSSNRIAKQLLGVPIIANGGMHNLELAARLIEQGDTDLVSIGRAAIANPDWPKRIMEGRTVIPFHQDMIKPSVSLKNTKQFMAKGSHAAEDIEVSYLETGLENLNNES</sequence>
<proteinExistence type="predicted"/>
<protein>
    <submittedName>
        <fullName evidence="4">2,4-dienoyl-CoA reductase</fullName>
    </submittedName>
</protein>
<dbReference type="Gene3D" id="3.20.20.70">
    <property type="entry name" value="Aldolase class I"/>
    <property type="match status" value="1"/>
</dbReference>
<dbReference type="RefSeq" id="WP_103926784.1">
    <property type="nucleotide sequence ID" value="NZ_FNVR01000055.1"/>
</dbReference>
<dbReference type="GO" id="GO:0016491">
    <property type="term" value="F:oxidoreductase activity"/>
    <property type="evidence" value="ECO:0007669"/>
    <property type="project" value="UniProtKB-KW"/>
</dbReference>
<dbReference type="EMBL" id="FNVR01000055">
    <property type="protein sequence ID" value="SEG50635.1"/>
    <property type="molecule type" value="Genomic_DNA"/>
</dbReference>
<dbReference type="STRING" id="1120964.GCA_001313265_07742"/>
<evidence type="ECO:0000256" key="2">
    <source>
        <dbReference type="ARBA" id="ARBA00023002"/>
    </source>
</evidence>
<dbReference type="PANTHER" id="PTHR43656:SF2">
    <property type="entry name" value="BINDING OXIDOREDUCTASE, PUTATIVE (AFU_ORTHOLOGUE AFUA_2G08260)-RELATED"/>
    <property type="match status" value="1"/>
</dbReference>
<evidence type="ECO:0000259" key="3">
    <source>
        <dbReference type="Pfam" id="PF00724"/>
    </source>
</evidence>
<dbReference type="InterPro" id="IPR001155">
    <property type="entry name" value="OxRdtase_FMN_N"/>
</dbReference>
<evidence type="ECO:0000256" key="1">
    <source>
        <dbReference type="ARBA" id="ARBA00022630"/>
    </source>
</evidence>
<dbReference type="OrthoDB" id="9772736at2"/>
<dbReference type="CDD" id="cd02803">
    <property type="entry name" value="OYE_like_FMN_family"/>
    <property type="match status" value="1"/>
</dbReference>
<dbReference type="AlphaFoldDB" id="A0A1H6ARD3"/>
<organism evidence="4 5">
    <name type="scientific">Algoriphagus boritolerans DSM 17298 = JCM 18970</name>
    <dbReference type="NCBI Taxonomy" id="1120964"/>
    <lineage>
        <taxon>Bacteria</taxon>
        <taxon>Pseudomonadati</taxon>
        <taxon>Bacteroidota</taxon>
        <taxon>Cytophagia</taxon>
        <taxon>Cytophagales</taxon>
        <taxon>Cyclobacteriaceae</taxon>
        <taxon>Algoriphagus</taxon>
    </lineage>
</organism>
<feature type="domain" description="NADH:flavin oxidoreductase/NADH oxidase N-terminal" evidence="3">
    <location>
        <begin position="10"/>
        <end position="344"/>
    </location>
</feature>
<dbReference type="InterPro" id="IPR013785">
    <property type="entry name" value="Aldolase_TIM"/>
</dbReference>
<evidence type="ECO:0000313" key="5">
    <source>
        <dbReference type="Proteomes" id="UP000236736"/>
    </source>
</evidence>
<keyword evidence="2" id="KW-0560">Oxidoreductase</keyword>